<feature type="repeat" description="ANK" evidence="3">
    <location>
        <begin position="229"/>
        <end position="261"/>
    </location>
</feature>
<dbReference type="SUPFAM" id="SSF48403">
    <property type="entry name" value="Ankyrin repeat"/>
    <property type="match status" value="1"/>
</dbReference>
<dbReference type="PANTHER" id="PTHR24161:SF85">
    <property type="entry name" value="PALMITOYLTRANSFERASE HIP14"/>
    <property type="match status" value="1"/>
</dbReference>
<dbReference type="SMART" id="SM00248">
    <property type="entry name" value="ANK"/>
    <property type="match status" value="3"/>
</dbReference>
<evidence type="ECO:0000259" key="4">
    <source>
        <dbReference type="PROSITE" id="PS50222"/>
    </source>
</evidence>
<sequence length="388" mass="41461">MDQTAVARSAVERLRAWLVREYKSVSRALEIFDLDADGTLSAAELGRAAAQAGVDALDVFALLGSLGLGGAGATARVEVLAQRLEGRLPDATAHASAVVSGSVPLGTGPFLAAATALDTTGGAPRMLQVALEASKLHKTMKSELLRLLEVVPPEGIPLSPELREQDALTWLATAPWELVLEVVDPMGSSLLLLASRLGLERVCQRLLALGAGLLTKEQLASYVNKPNDMGWTPLLLTAQSGYVRICRHLLEALADANLPTAGTRLTPLMLAASNGHAETVQLLLDMGWTRPWVSRADAWRTSVDGRTALDFVRYRLQAQRQLADDQGFAGQLQSSNVLDMYAVRKPQLVELPGAYAEIEKALLALTKGSTALGELHQDLLLGYVKPTP</sequence>
<protein>
    <recommendedName>
        <fullName evidence="4">EF-hand domain-containing protein</fullName>
    </recommendedName>
</protein>
<dbReference type="InterPro" id="IPR036770">
    <property type="entry name" value="Ankyrin_rpt-contain_sf"/>
</dbReference>
<dbReference type="InterPro" id="IPR002048">
    <property type="entry name" value="EF_hand_dom"/>
</dbReference>
<dbReference type="EMBL" id="CAJNNW010000394">
    <property type="protein sequence ID" value="CAE8627188.1"/>
    <property type="molecule type" value="Genomic_DNA"/>
</dbReference>
<reference evidence="5" key="1">
    <citation type="submission" date="2021-02" db="EMBL/GenBank/DDBJ databases">
        <authorList>
            <person name="Dougan E. K."/>
            <person name="Rhodes N."/>
            <person name="Thang M."/>
            <person name="Chan C."/>
        </authorList>
    </citation>
    <scope>NUCLEOTIDE SEQUENCE</scope>
</reference>
<evidence type="ECO:0000256" key="1">
    <source>
        <dbReference type="ARBA" id="ARBA00022737"/>
    </source>
</evidence>
<evidence type="ECO:0000313" key="5">
    <source>
        <dbReference type="EMBL" id="CAE8627188.1"/>
    </source>
</evidence>
<comment type="caution">
    <text evidence="5">The sequence shown here is derived from an EMBL/GenBank/DDBJ whole genome shotgun (WGS) entry which is preliminary data.</text>
</comment>
<feature type="repeat" description="ANK" evidence="3">
    <location>
        <begin position="263"/>
        <end position="287"/>
    </location>
</feature>
<dbReference type="Pfam" id="PF00023">
    <property type="entry name" value="Ank"/>
    <property type="match status" value="2"/>
</dbReference>
<dbReference type="Gene3D" id="1.25.40.20">
    <property type="entry name" value="Ankyrin repeat-containing domain"/>
    <property type="match status" value="1"/>
</dbReference>
<feature type="domain" description="EF-hand" evidence="4">
    <location>
        <begin position="20"/>
        <end position="55"/>
    </location>
</feature>
<dbReference type="PANTHER" id="PTHR24161">
    <property type="entry name" value="ANK_REP_REGION DOMAIN-CONTAINING PROTEIN-RELATED"/>
    <property type="match status" value="1"/>
</dbReference>
<dbReference type="InterPro" id="IPR002110">
    <property type="entry name" value="Ankyrin_rpt"/>
</dbReference>
<gene>
    <name evidence="5" type="ORF">PGLA2088_LOCUS575</name>
</gene>
<dbReference type="InterPro" id="IPR018247">
    <property type="entry name" value="EF_Hand_1_Ca_BS"/>
</dbReference>
<dbReference type="Proteomes" id="UP000626109">
    <property type="component" value="Unassembled WGS sequence"/>
</dbReference>
<dbReference type="PROSITE" id="PS00018">
    <property type="entry name" value="EF_HAND_1"/>
    <property type="match status" value="1"/>
</dbReference>
<dbReference type="PROSITE" id="PS50222">
    <property type="entry name" value="EF_HAND_2"/>
    <property type="match status" value="1"/>
</dbReference>
<name>A0A813GSI5_POLGL</name>
<evidence type="ECO:0000256" key="3">
    <source>
        <dbReference type="PROSITE-ProRule" id="PRU00023"/>
    </source>
</evidence>
<dbReference type="GO" id="GO:0005509">
    <property type="term" value="F:calcium ion binding"/>
    <property type="evidence" value="ECO:0007669"/>
    <property type="project" value="InterPro"/>
</dbReference>
<dbReference type="PROSITE" id="PS50297">
    <property type="entry name" value="ANK_REP_REGION"/>
    <property type="match status" value="1"/>
</dbReference>
<organism evidence="5 6">
    <name type="scientific">Polarella glacialis</name>
    <name type="common">Dinoflagellate</name>
    <dbReference type="NCBI Taxonomy" id="89957"/>
    <lineage>
        <taxon>Eukaryota</taxon>
        <taxon>Sar</taxon>
        <taxon>Alveolata</taxon>
        <taxon>Dinophyceae</taxon>
        <taxon>Suessiales</taxon>
        <taxon>Suessiaceae</taxon>
        <taxon>Polarella</taxon>
    </lineage>
</organism>
<evidence type="ECO:0000313" key="6">
    <source>
        <dbReference type="Proteomes" id="UP000626109"/>
    </source>
</evidence>
<evidence type="ECO:0000256" key="2">
    <source>
        <dbReference type="ARBA" id="ARBA00023043"/>
    </source>
</evidence>
<accession>A0A813GSI5</accession>
<keyword evidence="1" id="KW-0677">Repeat</keyword>
<dbReference type="PROSITE" id="PS50088">
    <property type="entry name" value="ANK_REPEAT"/>
    <property type="match status" value="2"/>
</dbReference>
<proteinExistence type="predicted"/>
<dbReference type="AlphaFoldDB" id="A0A813GSI5"/>
<keyword evidence="2 3" id="KW-0040">ANK repeat</keyword>